<proteinExistence type="inferred from homology"/>
<dbReference type="KEGG" id="pkc:PKB_5180"/>
<keyword evidence="2" id="KW-0813">Transport</keyword>
<dbReference type="Proteomes" id="UP000025241">
    <property type="component" value="Chromosome I"/>
</dbReference>
<gene>
    <name evidence="7" type="ORF">PKB_5180</name>
</gene>
<dbReference type="Gene3D" id="3.40.50.300">
    <property type="entry name" value="P-loop containing nucleotide triphosphate hydrolases"/>
    <property type="match status" value="1"/>
</dbReference>
<accession>A0A024HPY5</accession>
<name>A0A024HPY5_PSEKB</name>
<evidence type="ECO:0000256" key="4">
    <source>
        <dbReference type="ARBA" id="ARBA00022840"/>
    </source>
</evidence>
<dbReference type="CDD" id="cd03224">
    <property type="entry name" value="ABC_TM1139_LivF_branched"/>
    <property type="match status" value="1"/>
</dbReference>
<dbReference type="STRING" id="1301098.PKB_5180"/>
<evidence type="ECO:0000256" key="3">
    <source>
        <dbReference type="ARBA" id="ARBA00022741"/>
    </source>
</evidence>
<keyword evidence="3" id="KW-0547">Nucleotide-binding</keyword>
<evidence type="ECO:0000313" key="8">
    <source>
        <dbReference type="Proteomes" id="UP000025241"/>
    </source>
</evidence>
<dbReference type="Pfam" id="PF00005">
    <property type="entry name" value="ABC_tran"/>
    <property type="match status" value="1"/>
</dbReference>
<evidence type="ECO:0000313" key="7">
    <source>
        <dbReference type="EMBL" id="CDF86493.1"/>
    </source>
</evidence>
<sequence length="232" mass="25501">MLQVDKLHQYYGGSHILRGLSFDAKIGEVTCLLGRNGVGKTTLLRCLMGLVPAREGSVAWEGKTITGFKPHQRVHAGIAYVPQGREIFPRLSVEENLLMGLSRFSAKEAKAVPDFIYELFPVLREMKQRRGGDLSGGQQQQLAIGRALASRPRLLILDEPTEGIQPSVIKEIGAVIKKLAQRGDMAILLVEQFYDFAAELADQYLVMARGEIVQQGRGADMESEGVRGLVAI</sequence>
<dbReference type="GO" id="GO:0005524">
    <property type="term" value="F:ATP binding"/>
    <property type="evidence" value="ECO:0007669"/>
    <property type="project" value="UniProtKB-KW"/>
</dbReference>
<dbReference type="GO" id="GO:0015658">
    <property type="term" value="F:branched-chain amino acid transmembrane transporter activity"/>
    <property type="evidence" value="ECO:0007669"/>
    <property type="project" value="TreeGrafter"/>
</dbReference>
<dbReference type="EMBL" id="HG322950">
    <property type="protein sequence ID" value="CDF86493.1"/>
    <property type="molecule type" value="Genomic_DNA"/>
</dbReference>
<dbReference type="InterPro" id="IPR003593">
    <property type="entry name" value="AAA+_ATPase"/>
</dbReference>
<dbReference type="PROSITE" id="PS50893">
    <property type="entry name" value="ABC_TRANSPORTER_2"/>
    <property type="match status" value="1"/>
</dbReference>
<dbReference type="HOGENOM" id="CLU_000604_1_2_6"/>
<dbReference type="GO" id="GO:0016887">
    <property type="term" value="F:ATP hydrolysis activity"/>
    <property type="evidence" value="ECO:0007669"/>
    <property type="project" value="InterPro"/>
</dbReference>
<keyword evidence="5" id="KW-0029">Amino-acid transport</keyword>
<dbReference type="InterPro" id="IPR003439">
    <property type="entry name" value="ABC_transporter-like_ATP-bd"/>
</dbReference>
<reference evidence="7 8" key="1">
    <citation type="submission" date="2013-03" db="EMBL/GenBank/DDBJ databases">
        <authorList>
            <person name="Linke B."/>
        </authorList>
    </citation>
    <scope>NUCLEOTIDE SEQUENCE [LARGE SCALE GENOMIC DNA]</scope>
    <source>
        <strain evidence="7 8">B13</strain>
    </source>
</reference>
<evidence type="ECO:0000256" key="5">
    <source>
        <dbReference type="ARBA" id="ARBA00022970"/>
    </source>
</evidence>
<dbReference type="RefSeq" id="WP_043255644.1">
    <property type="nucleotide sequence ID" value="NZ_HG322950.1"/>
</dbReference>
<dbReference type="SUPFAM" id="SSF52540">
    <property type="entry name" value="P-loop containing nucleoside triphosphate hydrolases"/>
    <property type="match status" value="1"/>
</dbReference>
<dbReference type="PANTHER" id="PTHR43820">
    <property type="entry name" value="HIGH-AFFINITY BRANCHED-CHAIN AMINO ACID TRANSPORT ATP-BINDING PROTEIN LIVF"/>
    <property type="match status" value="1"/>
</dbReference>
<evidence type="ECO:0000259" key="6">
    <source>
        <dbReference type="PROSITE" id="PS50893"/>
    </source>
</evidence>
<comment type="similarity">
    <text evidence="1">Belongs to the ABC transporter superfamily.</text>
</comment>
<dbReference type="AlphaFoldDB" id="A0A024HPY5"/>
<dbReference type="OrthoDB" id="9776369at2"/>
<feature type="domain" description="ABC transporter" evidence="6">
    <location>
        <begin position="2"/>
        <end position="232"/>
    </location>
</feature>
<evidence type="ECO:0000256" key="1">
    <source>
        <dbReference type="ARBA" id="ARBA00005417"/>
    </source>
</evidence>
<dbReference type="InterPro" id="IPR027417">
    <property type="entry name" value="P-loop_NTPase"/>
</dbReference>
<dbReference type="InterPro" id="IPR017780">
    <property type="entry name" value="ABC_transptr_urea_ATP-bd_UrtE"/>
</dbReference>
<keyword evidence="8" id="KW-1185">Reference proteome</keyword>
<protein>
    <submittedName>
        <fullName evidence="7">ABC transporter ATP-binding protein</fullName>
    </submittedName>
</protein>
<evidence type="ECO:0000256" key="2">
    <source>
        <dbReference type="ARBA" id="ARBA00022448"/>
    </source>
</evidence>
<organism evidence="7 8">
    <name type="scientific">Pseudomonas knackmussii (strain DSM 6978 / CCUG 54928 / LMG 23759 / B13)</name>
    <dbReference type="NCBI Taxonomy" id="1301098"/>
    <lineage>
        <taxon>Bacteria</taxon>
        <taxon>Pseudomonadati</taxon>
        <taxon>Pseudomonadota</taxon>
        <taxon>Gammaproteobacteria</taxon>
        <taxon>Pseudomonadales</taxon>
        <taxon>Pseudomonadaceae</taxon>
        <taxon>Pseudomonas</taxon>
    </lineage>
</organism>
<dbReference type="eggNOG" id="COG0410">
    <property type="taxonomic scope" value="Bacteria"/>
</dbReference>
<dbReference type="SMART" id="SM00382">
    <property type="entry name" value="AAA"/>
    <property type="match status" value="1"/>
</dbReference>
<dbReference type="PATRIC" id="fig|1301098.3.peg.5157"/>
<dbReference type="PANTHER" id="PTHR43820:SF5">
    <property type="entry name" value="HIGH-AFFINITY BRANCHED-CHAIN AMINO ACID TRANSPORT ATP-BINDING PROTEIN"/>
    <property type="match status" value="1"/>
</dbReference>
<dbReference type="InterPro" id="IPR052156">
    <property type="entry name" value="BCAA_Transport_ATP-bd_LivF"/>
</dbReference>
<dbReference type="NCBIfam" id="TIGR03410">
    <property type="entry name" value="urea_trans_UrtE"/>
    <property type="match status" value="1"/>
</dbReference>
<reference evidence="7 8" key="2">
    <citation type="submission" date="2014-05" db="EMBL/GenBank/DDBJ databases">
        <title>Genome sequence of the 3-chlorobenzoate degrading bacterium Pseudomonas knackmussii B13 shows multiple evidence for horizontal gene transfer.</title>
        <authorList>
            <person name="Miyazaki R."/>
            <person name="Bertelli C."/>
            <person name="Falquet L."/>
            <person name="Robinson-Rechavi M."/>
            <person name="Gharib W."/>
            <person name="Roy S."/>
            <person name="Van der Meer J.R."/>
        </authorList>
    </citation>
    <scope>NUCLEOTIDE SEQUENCE [LARGE SCALE GENOMIC DNA]</scope>
    <source>
        <strain evidence="7 8">B13</strain>
    </source>
</reference>
<dbReference type="GO" id="GO:0015807">
    <property type="term" value="P:L-amino acid transport"/>
    <property type="evidence" value="ECO:0007669"/>
    <property type="project" value="TreeGrafter"/>
</dbReference>
<keyword evidence="4 7" id="KW-0067">ATP-binding</keyword>